<comment type="caution">
    <text evidence="8">The sequence shown here is derived from an EMBL/GenBank/DDBJ whole genome shotgun (WGS) entry which is preliminary data.</text>
</comment>
<dbReference type="Pfam" id="PF17210">
    <property type="entry name" value="SdrD_B"/>
    <property type="match status" value="2"/>
</dbReference>
<dbReference type="InterPro" id="IPR051417">
    <property type="entry name" value="SDr/BOS_complex"/>
</dbReference>
<evidence type="ECO:0000256" key="3">
    <source>
        <dbReference type="ARBA" id="ARBA00022729"/>
    </source>
</evidence>
<dbReference type="InterPro" id="IPR033764">
    <property type="entry name" value="Sdr_B"/>
</dbReference>
<dbReference type="NCBIfam" id="TIGR01451">
    <property type="entry name" value="B_ant_repeat"/>
    <property type="match status" value="2"/>
</dbReference>
<dbReference type="PANTHER" id="PTHR23303">
    <property type="entry name" value="CARBOXYPEPTIDASE REGULATORY REGION-CONTAINING"/>
    <property type="match status" value="1"/>
</dbReference>
<feature type="transmembrane region" description="Helical" evidence="5">
    <location>
        <begin position="2055"/>
        <end position="2074"/>
    </location>
</feature>
<evidence type="ECO:0000313" key="8">
    <source>
        <dbReference type="EMBL" id="HFK19954.1"/>
    </source>
</evidence>
<dbReference type="InterPro" id="IPR047589">
    <property type="entry name" value="DUF11_rpt"/>
</dbReference>
<dbReference type="SUPFAM" id="SSF117074">
    <property type="entry name" value="Hypothetical protein PA1324"/>
    <property type="match status" value="3"/>
</dbReference>
<dbReference type="InterPro" id="IPR001434">
    <property type="entry name" value="OmcB-like_DUF11"/>
</dbReference>
<dbReference type="GO" id="GO:0005576">
    <property type="term" value="C:extracellular region"/>
    <property type="evidence" value="ECO:0007669"/>
    <property type="project" value="UniProtKB-SubCell"/>
</dbReference>
<gene>
    <name evidence="8" type="ORF">ENS19_01585</name>
</gene>
<dbReference type="PANTHER" id="PTHR23303:SF15">
    <property type="entry name" value="COLOSSIN-A"/>
    <property type="match status" value="1"/>
</dbReference>
<evidence type="ECO:0000259" key="7">
    <source>
        <dbReference type="Pfam" id="PF17210"/>
    </source>
</evidence>
<keyword evidence="5" id="KW-1133">Transmembrane helix</keyword>
<feature type="domain" description="SD-repeat containing protein B" evidence="7">
    <location>
        <begin position="1099"/>
        <end position="1161"/>
    </location>
</feature>
<evidence type="ECO:0000256" key="4">
    <source>
        <dbReference type="SAM" id="MobiDB-lite"/>
    </source>
</evidence>
<comment type="subcellular location">
    <subcellularLocation>
        <location evidence="1">Secreted</location>
    </subcellularLocation>
</comment>
<evidence type="ECO:0000256" key="5">
    <source>
        <dbReference type="SAM" id="Phobius"/>
    </source>
</evidence>
<keyword evidence="5" id="KW-0812">Transmembrane</keyword>
<proteinExistence type="predicted"/>
<evidence type="ECO:0000256" key="1">
    <source>
        <dbReference type="ARBA" id="ARBA00004613"/>
    </source>
</evidence>
<feature type="domain" description="SD-repeat containing protein B" evidence="7">
    <location>
        <begin position="1205"/>
        <end position="1284"/>
    </location>
</feature>
<dbReference type="EMBL" id="DSTX01000002">
    <property type="protein sequence ID" value="HFK19954.1"/>
    <property type="molecule type" value="Genomic_DNA"/>
</dbReference>
<name>A0A7C3IWR0_9CREN</name>
<sequence length="2081" mass="221440">MFQRIRLVAYLIVLSLVLPSLLSGIPQAQAYQPAGYQEFYVLGNSSLVVREFIDAALNFNPSTAQPYGVFSIVSSQNETRVYIDQKYNGYTFDISSFSGYDAVFELKKGAVLTFDNWAPPYYTITPSGGGSLISGTLQPVDGGDYVVVAGGPMQAVRGFTDRQSGTGTNGTFVAEMTEVYPVDDGGVYAGMSFRVPVGENTPTTRDFNGTGAGGRRGGSYLLIQSYYDNTSVSYTLRGVPQANLTLNRGESVVIPHVWQNDIVLSNKKIQVVLMASGGYAYDTRFFNLPDVNYPAYDFYAPTFPSSTNVTMNIRFHIFAVTSSFVTIETSTGIAPGWNSKFLPANTTDVSFTTNGRTPVHIFGRPGDKLIVLVSLDTASPNYDWGYVLKDKRTFGNQYYIPYAPSGLRNSYDMQLYAMPLFDGTTIFADYNQDGIPEANVTLNRMQSFGFYDPSDLDNTGTHLYADFPFTVVYGESALADSGGNLAGFDWGYQLLPLDFLNYDTALQITKSASAPVVNASGTLAFALNVSTGDYDIFYVNASDVLPPGFAYVTGSSQITFPNGTVVMVEPSLSGQTLFWSTNLNMSPSQSMLITFTAIASSEAGYYENLCYAYGRDLWNDSLIPQDSEFVTVSSAGIVFGRLVDATDPLNPAPVPGVTVWLFNGTTGSLLNSTVTDGNGFYRFLGLPGGTYFVAYNSSDPDVGPLLPLDDDDPLLPADNPSTSSSNFTLPPSGIHEHNFRMSLSKIDLIKLDDPDPVVKQTILDGNHRTEINYTIIYSVPADAPVSEGTFMTDDLGFFIGYKANTLRLNGVLLTDALDADAGDFNVTTPGAITVHLGTLMPGDSGNITWTGRLCDCFFGTLLNNTAFVYNIKGFVASAEAQTTVNEPPYDNATIFGTVQNLTSFLPVGIGGVTVYLFNDSGLLGTFNTTPIGSYRFENLSIGTYYVNYSAYDPSVVGLIAVNDTDGGDPRFGTVIVTNATGLYEHDFNLTKPAGISGVVFIDNDGDTYFGLGDTPLVGVNVTLIQGGEVVAWVLTDSSGFYNFTDVMPGEAAVAYDITPLVPLYYPSSDTDGGLPYIGYYLLEIGGSVIHDFALLPPASISGVVYVDTSLNGLYDFGDPLVAGVNVTLLSSGSEIAYFITGIDGAYAFAGLLPGNYSVSYAPSALSGYLPFNDSDGGVPYSSAPYALTYLSNVTHDFGLVLSSSINGTVFLDNNGDGIFDPGDTPLPGINVTLYDINGYLGSSVTDADGKYNFTSLYPGTYNVTYDASGLPYLSSNDTDGGDPKLGTVVLLQGNSSIHDFALVTPPTVGVSKGGPSSAFVGDLITYTIAIHNTGGAPAINVTVIDILPVDVDYVGSDPEGDVAAGAITWLFPMVEPGETIYIEVTVEIKETVQDGQLISNYVNCSWTDEYGSPYDPTEATWDTLVNTYPQLVMEKLGPAVAYDGDLLTYTITVQNIGGTAATNVVVRDTIPSLAKYVGSSPVGIYLQPTVTWIIPTIAPGASEVMEIQVRLPAWLREATCSCEQTQVIVPNGTVIENRASATYSDVLGNYYEPISSKVQTTIITSAHVIVEWHSEEYAPLGGIMNYSAFLLNIGGSAAYNFTMVATLAPGMEFAGASHPGIYNASTGEVVWRFDSIPGQGRESIWLAVSLDEGIGEGPVQPSFAWSWIGGSGKQFGPFTSVIFTNALRPSSITIEKTATGITYPGGAVQYAITLRNTGGATATSIRIVEGPLADGTYTGAARYAQIQGNSLVWDLDVLPAGSALTLTYGVILSGSASNASFINSNTSVYWSDIFGSWGPVNASSRTAVYVPSLLVSIQATAPLIGGKESSFTLTVRNAGNLPLENATLICTGLGIEERIGHLGAGSMYTIEVLRAVPNWAYGYMNLTAYAFGTYQSYLAEAFTTESFAIARPAIKVGISTVSGSQALVVGDQANFAILITNEGDTAITSLPLVLGFDSNKLSFKSSGAPATPTVNISAGRLAWVNLLNAPLLPGQTIAFNASFQVTGGVNTLVETRLLIPQDSPALDAYNNTLTASANTTNAIVSGPSIIQSPQLFILAAILISVALVVVLALTSRKGKRG</sequence>
<keyword evidence="2" id="KW-0964">Secreted</keyword>
<evidence type="ECO:0000259" key="6">
    <source>
        <dbReference type="Pfam" id="PF01345"/>
    </source>
</evidence>
<feature type="region of interest" description="Disordered" evidence="4">
    <location>
        <begin position="706"/>
        <end position="731"/>
    </location>
</feature>
<accession>A0A7C3IWR0</accession>
<organism evidence="8">
    <name type="scientific">Candidatus Methanomethylicus mesodigestus</name>
    <dbReference type="NCBI Taxonomy" id="1867258"/>
    <lineage>
        <taxon>Archaea</taxon>
        <taxon>Thermoproteota</taxon>
        <taxon>Methanosuratincolia</taxon>
        <taxon>Candidatus Methanomethylicales</taxon>
        <taxon>Candidatus Methanomethylicaceae</taxon>
        <taxon>Candidatus Methanomethylicus</taxon>
    </lineage>
</organism>
<dbReference type="InterPro" id="IPR013783">
    <property type="entry name" value="Ig-like_fold"/>
</dbReference>
<evidence type="ECO:0000256" key="2">
    <source>
        <dbReference type="ARBA" id="ARBA00022525"/>
    </source>
</evidence>
<protein>
    <submittedName>
        <fullName evidence="8">DUF11 domain-containing protein</fullName>
    </submittedName>
</protein>
<dbReference type="Pfam" id="PF01345">
    <property type="entry name" value="DUF11"/>
    <property type="match status" value="2"/>
</dbReference>
<feature type="compositionally biased region" description="Polar residues" evidence="4">
    <location>
        <begin position="719"/>
        <end position="729"/>
    </location>
</feature>
<keyword evidence="5" id="KW-0472">Membrane</keyword>
<feature type="domain" description="DUF11" evidence="6">
    <location>
        <begin position="1442"/>
        <end position="1515"/>
    </location>
</feature>
<feature type="domain" description="DUF11" evidence="6">
    <location>
        <begin position="1316"/>
        <end position="1405"/>
    </location>
</feature>
<keyword evidence="3" id="KW-0732">Signal</keyword>
<reference evidence="8" key="1">
    <citation type="journal article" date="2020" name="mSystems">
        <title>Genome- and Community-Level Interaction Insights into Carbon Utilization and Element Cycling Functions of Hydrothermarchaeota in Hydrothermal Sediment.</title>
        <authorList>
            <person name="Zhou Z."/>
            <person name="Liu Y."/>
            <person name="Xu W."/>
            <person name="Pan J."/>
            <person name="Luo Z.H."/>
            <person name="Li M."/>
        </authorList>
    </citation>
    <scope>NUCLEOTIDE SEQUENCE [LARGE SCALE GENOMIC DNA]</scope>
    <source>
        <strain evidence="8">SpSt-468</strain>
    </source>
</reference>
<dbReference type="SUPFAM" id="SSF49478">
    <property type="entry name" value="Cna protein B-type domain"/>
    <property type="match status" value="2"/>
</dbReference>
<dbReference type="Gene3D" id="2.60.40.10">
    <property type="entry name" value="Immunoglobulins"/>
    <property type="match status" value="6"/>
</dbReference>